<dbReference type="EMBL" id="CAMXCT020001366">
    <property type="protein sequence ID" value="CAL1142774.1"/>
    <property type="molecule type" value="Genomic_DNA"/>
</dbReference>
<dbReference type="OrthoDB" id="416582at2759"/>
<dbReference type="EMBL" id="CAMXCT030001366">
    <property type="protein sequence ID" value="CAL4776711.1"/>
    <property type="molecule type" value="Genomic_DNA"/>
</dbReference>
<dbReference type="EMBL" id="CAMXCT010001366">
    <property type="protein sequence ID" value="CAI3989399.1"/>
    <property type="molecule type" value="Genomic_DNA"/>
</dbReference>
<comment type="caution">
    <text evidence="2">The sequence shown here is derived from an EMBL/GenBank/DDBJ whole genome shotgun (WGS) entry which is preliminary data.</text>
</comment>
<protein>
    <submittedName>
        <fullName evidence="2">Uncharacterized protein</fullName>
    </submittedName>
</protein>
<feature type="region of interest" description="Disordered" evidence="1">
    <location>
        <begin position="613"/>
        <end position="643"/>
    </location>
</feature>
<feature type="compositionally biased region" description="Acidic residues" evidence="1">
    <location>
        <begin position="634"/>
        <end position="643"/>
    </location>
</feature>
<name>A0A9P1CCY7_9DINO</name>
<reference evidence="3" key="2">
    <citation type="submission" date="2024-04" db="EMBL/GenBank/DDBJ databases">
        <authorList>
            <person name="Chen Y."/>
            <person name="Shah S."/>
            <person name="Dougan E. K."/>
            <person name="Thang M."/>
            <person name="Chan C."/>
        </authorList>
    </citation>
    <scope>NUCLEOTIDE SEQUENCE [LARGE SCALE GENOMIC DNA]</scope>
</reference>
<feature type="compositionally biased region" description="Low complexity" evidence="1">
    <location>
        <begin position="620"/>
        <end position="632"/>
    </location>
</feature>
<gene>
    <name evidence="2" type="ORF">C1SCF055_LOCUS16477</name>
</gene>
<evidence type="ECO:0000313" key="2">
    <source>
        <dbReference type="EMBL" id="CAI3989399.1"/>
    </source>
</evidence>
<reference evidence="2" key="1">
    <citation type="submission" date="2022-10" db="EMBL/GenBank/DDBJ databases">
        <authorList>
            <person name="Chen Y."/>
            <person name="Dougan E. K."/>
            <person name="Chan C."/>
            <person name="Rhodes N."/>
            <person name="Thang M."/>
        </authorList>
    </citation>
    <scope>NUCLEOTIDE SEQUENCE</scope>
</reference>
<sequence length="643" mass="73290">MDWTELHALGPRFTEHLVKHYKEPRIFFHAFENEEDAYSLVREVFGSEGGADLAAEGVRRLMSWRDSMQSRSKRGQTRRCNLSFEFIRHPGEHFGRSLQEEFEDIVRENPAYILDIAKRRLKRKRETSGTQRADVERPWEGLDKNLWIEAVKDASKSPAFMEQVRDWLLALSGTVWPKTLTPLIAYVEEKIQDGCSFSCVSEFHASFTILEQLGKVPEDKRLSNDPVWLGHVASWKLELELESRPPRSAKPYTTAMLLSLEIFVLDLEQELYFRFIAWVALIACWTAMRLDDVQNMLPETMKLSKRGFSCRLSRTKTTGPGKLHGQVAVFVRRDVTLSGYDWLGTGLELTSHESFQYKRDYLVPAPNAAFDGFVPKIVEPPSLSNSIRIVLGRLGTPRFQDGHWRAIMSMLLAPGDVLLFWTGHSPRHFLNQAALALNISKERRDFLRRWSIGKSGSNAYIHTARQVVEEVQHQVVSSLVDGTACIDESELLDELAKFSDEHNTVGHRIRRRHAQQLHRDLQQGPFDEGESGAEEPDVDLPVASEDHFQALQPQGSQAKYFVTVSRRTGVRRLHAYFKCPVRTQRCLETYDVERLDEETFDAMCAICKRRLKVDQGGANSDSSSTSGDSSSTEVGEEADNAND</sequence>
<evidence type="ECO:0000256" key="1">
    <source>
        <dbReference type="SAM" id="MobiDB-lite"/>
    </source>
</evidence>
<dbReference type="Proteomes" id="UP001152797">
    <property type="component" value="Unassembled WGS sequence"/>
</dbReference>
<keyword evidence="4" id="KW-1185">Reference proteome</keyword>
<organism evidence="2">
    <name type="scientific">Cladocopium goreaui</name>
    <dbReference type="NCBI Taxonomy" id="2562237"/>
    <lineage>
        <taxon>Eukaryota</taxon>
        <taxon>Sar</taxon>
        <taxon>Alveolata</taxon>
        <taxon>Dinophyceae</taxon>
        <taxon>Suessiales</taxon>
        <taxon>Symbiodiniaceae</taxon>
        <taxon>Cladocopium</taxon>
    </lineage>
</organism>
<accession>A0A9P1CCY7</accession>
<dbReference type="AlphaFoldDB" id="A0A9P1CCY7"/>
<evidence type="ECO:0000313" key="4">
    <source>
        <dbReference type="Proteomes" id="UP001152797"/>
    </source>
</evidence>
<proteinExistence type="predicted"/>
<evidence type="ECO:0000313" key="3">
    <source>
        <dbReference type="EMBL" id="CAL1142774.1"/>
    </source>
</evidence>